<dbReference type="OrthoDB" id="2679808at2759"/>
<reference evidence="2" key="1">
    <citation type="journal article" date="2020" name="New Phytol.">
        <title>Comparative genomics reveals dynamic genome evolution in host specialist ectomycorrhizal fungi.</title>
        <authorList>
            <person name="Lofgren L.A."/>
            <person name="Nguyen N.H."/>
            <person name="Vilgalys R."/>
            <person name="Ruytinx J."/>
            <person name="Liao H.L."/>
            <person name="Branco S."/>
            <person name="Kuo A."/>
            <person name="LaButti K."/>
            <person name="Lipzen A."/>
            <person name="Andreopoulos W."/>
            <person name="Pangilinan J."/>
            <person name="Riley R."/>
            <person name="Hundley H."/>
            <person name="Na H."/>
            <person name="Barry K."/>
            <person name="Grigoriev I.V."/>
            <person name="Stajich J.E."/>
            <person name="Kennedy P.G."/>
        </authorList>
    </citation>
    <scope>NUCLEOTIDE SEQUENCE</scope>
    <source>
        <strain evidence="2">DOB743</strain>
    </source>
</reference>
<dbReference type="AlphaFoldDB" id="A0A9P6ZIX9"/>
<keyword evidence="1" id="KW-0472">Membrane</keyword>
<name>A0A9P6ZIX9_9AGAM</name>
<evidence type="ECO:0000313" key="3">
    <source>
        <dbReference type="Proteomes" id="UP000714275"/>
    </source>
</evidence>
<keyword evidence="1" id="KW-0812">Transmembrane</keyword>
<sequence length="93" mass="10821">MMVANSVELMWGPGFIGFMIATAFYGIAFGQYIFYLRSFPEDPKRLKLFIMMVLYVLLTMLECTLMHVSQLSRNNTRICLDRDVLVYPHFVPS</sequence>
<dbReference type="Proteomes" id="UP000714275">
    <property type="component" value="Unassembled WGS sequence"/>
</dbReference>
<comment type="caution">
    <text evidence="2">The sequence shown here is derived from an EMBL/GenBank/DDBJ whole genome shotgun (WGS) entry which is preliminary data.</text>
</comment>
<protein>
    <submittedName>
        <fullName evidence="2">Uncharacterized protein</fullName>
    </submittedName>
</protein>
<feature type="transmembrane region" description="Helical" evidence="1">
    <location>
        <begin position="15"/>
        <end position="36"/>
    </location>
</feature>
<proteinExistence type="predicted"/>
<feature type="transmembrane region" description="Helical" evidence="1">
    <location>
        <begin position="48"/>
        <end position="68"/>
    </location>
</feature>
<keyword evidence="1" id="KW-1133">Transmembrane helix</keyword>
<keyword evidence="3" id="KW-1185">Reference proteome</keyword>
<evidence type="ECO:0000256" key="1">
    <source>
        <dbReference type="SAM" id="Phobius"/>
    </source>
</evidence>
<evidence type="ECO:0000313" key="2">
    <source>
        <dbReference type="EMBL" id="KAG1767610.1"/>
    </source>
</evidence>
<gene>
    <name evidence="2" type="ORF">EV702DRAFT_749972</name>
</gene>
<organism evidence="2 3">
    <name type="scientific">Suillus placidus</name>
    <dbReference type="NCBI Taxonomy" id="48579"/>
    <lineage>
        <taxon>Eukaryota</taxon>
        <taxon>Fungi</taxon>
        <taxon>Dikarya</taxon>
        <taxon>Basidiomycota</taxon>
        <taxon>Agaricomycotina</taxon>
        <taxon>Agaricomycetes</taxon>
        <taxon>Agaricomycetidae</taxon>
        <taxon>Boletales</taxon>
        <taxon>Suillineae</taxon>
        <taxon>Suillaceae</taxon>
        <taxon>Suillus</taxon>
    </lineage>
</organism>
<dbReference type="EMBL" id="JABBWD010000085">
    <property type="protein sequence ID" value="KAG1767610.1"/>
    <property type="molecule type" value="Genomic_DNA"/>
</dbReference>
<accession>A0A9P6ZIX9</accession>